<feature type="domain" description="Fibronectin type III-like" evidence="5">
    <location>
        <begin position="585"/>
        <end position="655"/>
    </location>
</feature>
<dbReference type="Pfam" id="PF00933">
    <property type="entry name" value="Glyco_hydro_3"/>
    <property type="match status" value="1"/>
</dbReference>
<dbReference type="GO" id="GO:0008422">
    <property type="term" value="F:beta-glucosidase activity"/>
    <property type="evidence" value="ECO:0007669"/>
    <property type="project" value="UniProtKB-ARBA"/>
</dbReference>
<dbReference type="PANTHER" id="PTHR42715">
    <property type="entry name" value="BETA-GLUCOSIDASE"/>
    <property type="match status" value="1"/>
</dbReference>
<keyword evidence="2 6" id="KW-0378">Hydrolase</keyword>
<dbReference type="InterPro" id="IPR050288">
    <property type="entry name" value="Cellulose_deg_GH3"/>
</dbReference>
<evidence type="ECO:0000256" key="1">
    <source>
        <dbReference type="ARBA" id="ARBA00005336"/>
    </source>
</evidence>
<evidence type="ECO:0000256" key="2">
    <source>
        <dbReference type="ARBA" id="ARBA00022801"/>
    </source>
</evidence>
<dbReference type="SMART" id="SM01217">
    <property type="entry name" value="Fn3_like"/>
    <property type="match status" value="1"/>
</dbReference>
<dbReference type="InterPro" id="IPR026891">
    <property type="entry name" value="Fn3-like"/>
</dbReference>
<organism evidence="6 7">
    <name type="scientific">Mycolicibacterium sediminis</name>
    <dbReference type="NCBI Taxonomy" id="1286180"/>
    <lineage>
        <taxon>Bacteria</taxon>
        <taxon>Bacillati</taxon>
        <taxon>Actinomycetota</taxon>
        <taxon>Actinomycetes</taxon>
        <taxon>Mycobacteriales</taxon>
        <taxon>Mycobacteriaceae</taxon>
        <taxon>Mycolicibacterium</taxon>
    </lineage>
</organism>
<comment type="function">
    <text evidence="3">Catalyzes the hydrolysis of a non-reducing terminal alpha-L-arabinopyranosidic linkage in ginsenoside Rb2 (alpha-L-arabinopyranosyl-(1-&gt;6)-alpha-D-glucopyranosyl) to release alpha-D-glucopyranosyl (Rd). It is not able to hydrolyze alpha-L-arabinofuranosyl-(1-&gt;6)-alpha-D-glucopyranosyl (Rc).</text>
</comment>
<dbReference type="Gene3D" id="3.20.20.300">
    <property type="entry name" value="Glycoside hydrolase, family 3, N-terminal domain"/>
    <property type="match status" value="1"/>
</dbReference>
<dbReference type="InterPro" id="IPR001764">
    <property type="entry name" value="Glyco_hydro_3_N"/>
</dbReference>
<dbReference type="SUPFAM" id="SSF52279">
    <property type="entry name" value="Beta-D-glucan exohydrolase, C-terminal domain"/>
    <property type="match status" value="1"/>
</dbReference>
<proteinExistence type="inferred from homology"/>
<evidence type="ECO:0000313" key="6">
    <source>
        <dbReference type="EMBL" id="BBY29003.1"/>
    </source>
</evidence>
<dbReference type="AlphaFoldDB" id="A0A7I7QRJ0"/>
<dbReference type="KEGG" id="msei:MSEDJ_30990"/>
<dbReference type="GO" id="GO:0005975">
    <property type="term" value="P:carbohydrate metabolic process"/>
    <property type="evidence" value="ECO:0007669"/>
    <property type="project" value="InterPro"/>
</dbReference>
<dbReference type="FunFam" id="2.60.40.10:FF:000495">
    <property type="entry name" value="Periplasmic beta-glucosidase"/>
    <property type="match status" value="1"/>
</dbReference>
<protein>
    <recommendedName>
        <fullName evidence="4">Exo-alpha-(1-&gt;6)-L-arabinopyranosidase</fullName>
    </recommendedName>
</protein>
<dbReference type="EMBL" id="AP022588">
    <property type="protein sequence ID" value="BBY29003.1"/>
    <property type="molecule type" value="Genomic_DNA"/>
</dbReference>
<dbReference type="PANTHER" id="PTHR42715:SF10">
    <property type="entry name" value="BETA-GLUCOSIDASE"/>
    <property type="match status" value="1"/>
</dbReference>
<dbReference type="SUPFAM" id="SSF51445">
    <property type="entry name" value="(Trans)glycosidases"/>
    <property type="match status" value="1"/>
</dbReference>
<dbReference type="Pfam" id="PF01915">
    <property type="entry name" value="Glyco_hydro_3_C"/>
    <property type="match status" value="1"/>
</dbReference>
<dbReference type="InterPro" id="IPR017853">
    <property type="entry name" value="GH"/>
</dbReference>
<dbReference type="InterPro" id="IPR036962">
    <property type="entry name" value="Glyco_hydro_3_N_sf"/>
</dbReference>
<reference evidence="6 7" key="1">
    <citation type="journal article" date="2019" name="Emerg. Microbes Infect.">
        <title>Comprehensive subspecies identification of 175 nontuberculous mycobacteria species based on 7547 genomic profiles.</title>
        <authorList>
            <person name="Matsumoto Y."/>
            <person name="Kinjo T."/>
            <person name="Motooka D."/>
            <person name="Nabeya D."/>
            <person name="Jung N."/>
            <person name="Uechi K."/>
            <person name="Horii T."/>
            <person name="Iida T."/>
            <person name="Fujita J."/>
            <person name="Nakamura S."/>
        </authorList>
    </citation>
    <scope>NUCLEOTIDE SEQUENCE [LARGE SCALE GENOMIC DNA]</scope>
    <source>
        <strain evidence="6 7">JCM 17899</strain>
    </source>
</reference>
<name>A0A7I7QRJ0_9MYCO</name>
<dbReference type="InterPro" id="IPR002772">
    <property type="entry name" value="Glyco_hydro_3_C"/>
</dbReference>
<dbReference type="Pfam" id="PF14310">
    <property type="entry name" value="Fn3-like"/>
    <property type="match status" value="1"/>
</dbReference>
<evidence type="ECO:0000313" key="7">
    <source>
        <dbReference type="Proteomes" id="UP000467193"/>
    </source>
</evidence>
<evidence type="ECO:0000259" key="5">
    <source>
        <dbReference type="SMART" id="SM01217"/>
    </source>
</evidence>
<keyword evidence="7" id="KW-1185">Reference proteome</keyword>
<accession>A0A7I7QRJ0</accession>
<dbReference type="Proteomes" id="UP000467193">
    <property type="component" value="Chromosome"/>
</dbReference>
<dbReference type="InterPro" id="IPR036881">
    <property type="entry name" value="Glyco_hydro_3_C_sf"/>
</dbReference>
<dbReference type="Gene3D" id="3.40.50.1700">
    <property type="entry name" value="Glycoside hydrolase family 3 C-terminal domain"/>
    <property type="match status" value="1"/>
</dbReference>
<gene>
    <name evidence="6" type="ORF">MSEDJ_30990</name>
</gene>
<dbReference type="PRINTS" id="PR00133">
    <property type="entry name" value="GLHYDRLASE3"/>
</dbReference>
<sequence>MDASSADTSLLPLDQRAALGGGASFWRTKSAPGVAAVAMSDGPHGVRYQSGAGDHLGFGASDPATCFPPAVGLAQSWDPDLAHRIGGALADEAQAAGLGVLLGPGINVKRDPRCGRNFEYFSEDPHLSGVLAAAWVRGLQSGGVGASLKHFAVNNQEHDRMRTSAEVDERTLHEIYLRAFERVVRDARPWTVMCSYNRINGVYASQNRWLLTDVLRDAWGFDGLVVSDWGAVADRVAAVDAGLDLQMPGDTAGDDAAVVAAVSDGRLTEAAVTRAADAVARLSARVAAGRREVTVDVDAHHRLAREAAGRSIVLLKNDDALLPLDPSRDVAVLGPFARSPRFQGGGSSHVTPTRVDSPLDEIRARIDGRVTFAEGFRLHADGSADASADDGAALRAEAVRVAGAADVAVIFAGLAASQESEGFDRDDIDLPADQLDLIAEVASAQPNTVVILSAGGVLHLAPVHEAARAILGGALLGQAGGGGIADVLTGVVNPSGRLAETVPLRLQDAPSYPHFPGEHSRVRYGEGIFVGYRGYDVRDQDVLYPFGHGLSYTTFEYSDIALSADPDGVDAVVTVRNTGRRAGREVVQIYASVPESSTSRAPRELVGFGSVDLAAGDSATVSVRVERRDLAYWHDRLDRWVVEGGTYRIAAGASSRDLRIEADVEIVGDSVRQDFDAESTIGELMSDPVGAKVLEEVLASFGPLGEDGGESLGIDMVRMAASIPIGRAVRSFGGGGVSADDVQALLDSINSRR</sequence>
<evidence type="ECO:0000256" key="4">
    <source>
        <dbReference type="ARBA" id="ARBA00074219"/>
    </source>
</evidence>
<evidence type="ECO:0000256" key="3">
    <source>
        <dbReference type="ARBA" id="ARBA00058905"/>
    </source>
</evidence>
<dbReference type="InterPro" id="IPR013783">
    <property type="entry name" value="Ig-like_fold"/>
</dbReference>
<dbReference type="Gene3D" id="2.60.40.10">
    <property type="entry name" value="Immunoglobulins"/>
    <property type="match status" value="1"/>
</dbReference>
<comment type="similarity">
    <text evidence="1">Belongs to the glycosyl hydrolase 3 family.</text>
</comment>